<sequence length="986" mass="109943">MRVAVCSLRARNPAEGLRLTRRSRTGNTDNMAMYACSQAGVRTDAAPDRWRFFVANPLERLLRAGEGRILRRLQGVVKATGALEEDYEQLTDDELRNETIELRARYEAGETLDQLMPEAFAAVREAAKRTLGQRPYDVQIMGGAALHLGNIAEMKTGEGKTLTAALPAYLNAIAGKGVHVITVNDFLASYQSELMGRVYRALGMTTGTVVAGQTPEVRREQYEADISYGTNNEFGFDYLRDNMAWRKEDLVQRGHFFAIVDEVDSILIDEARTPLIISGPASGEANRWFAEFAKLARTLEAGVDYEVDEKKRTIGVLEPGIEKVEDYLGIDNLYESANTPLISFLNNSIKAIALFKRDTDYVVMNDEVMIVDEHTGRILVGRRYNEGIHQAIEAKEGVPVKAENQTLATVTLQNYFRLYEKLSGMTGTAETEAAEFMSTYKLGVVPIPTNKPMVRKDQSDLVYKNETAKFAQVVEDIVERHAKGQPVLVGTTSVEKSEYLSRLLAKKGVRHEVLNAKNHAREAEIVARAGRLGAVTVATNMAGRGTDIMLGGNAEFLAVQEMKAKNLDPVETPEAYESEWDSVYQSVRDTVAEEAAKVTEAGGLYVLGTERHESRRIDNQLRGRSGRQGDPGESRFYLSLTDDLMRLFQSGAAEAILARTNFPDDVAIESGLVSRAIKSAQSQVEARNAEMRKNVLKYDDVLNRQREAIYADRRHMLQGDDIADRVQHFIEDAITAVIDDHTGSGHTESWDFDALWTELKTMYPVSVTIDEVVAEAGGNKGRITPEGLKREIISDARIAYENREKQLGEQALRELERRVVLQVLDRRWREHLYEMDYLKDGIGLRAMAQRDPLIEYQREGYQMFQSMMGQIKEESVGFLYNLEVEVRKVDGDEAQVEAKGLTPTPVETQRLEYSAANDAGEVEVRNDRGQVQQAATNRLRQATQQQAAPAAEPAPTGARGAFGQRTDGVDESAGSNRADRRAAKKK</sequence>
<dbReference type="GO" id="GO:0008564">
    <property type="term" value="F:protein-exporting ATPase activity"/>
    <property type="evidence" value="ECO:0007669"/>
    <property type="project" value="UniProtKB-EC"/>
</dbReference>
<evidence type="ECO:0000256" key="11">
    <source>
        <dbReference type="ARBA" id="ARBA00034006"/>
    </source>
</evidence>
<dbReference type="InterPro" id="IPR036266">
    <property type="entry name" value="SecA_Wing/Scaffold_sf"/>
</dbReference>
<feature type="binding site" evidence="12">
    <location>
        <position position="139"/>
    </location>
    <ligand>
        <name>ATP</name>
        <dbReference type="ChEBI" id="CHEBI:30616"/>
    </ligand>
</feature>
<dbReference type="InterPro" id="IPR011116">
    <property type="entry name" value="SecA_Wing/Scaffold"/>
</dbReference>
<dbReference type="Pfam" id="PF01043">
    <property type="entry name" value="SecA_PP_bind"/>
    <property type="match status" value="1"/>
</dbReference>
<evidence type="ECO:0000256" key="12">
    <source>
        <dbReference type="HAMAP-Rule" id="MF_01382"/>
    </source>
</evidence>
<dbReference type="NCBIfam" id="NF009538">
    <property type="entry name" value="PRK12904.1"/>
    <property type="match status" value="1"/>
</dbReference>
<dbReference type="GO" id="GO:0043952">
    <property type="term" value="P:protein transport by the Sec complex"/>
    <property type="evidence" value="ECO:0007669"/>
    <property type="project" value="TreeGrafter"/>
</dbReference>
<keyword evidence="10 12" id="KW-0472">Membrane</keyword>
<dbReference type="PRINTS" id="PR00906">
    <property type="entry name" value="SECA"/>
</dbReference>
<dbReference type="InterPro" id="IPR014001">
    <property type="entry name" value="Helicase_ATP-bd"/>
</dbReference>
<organism evidence="17 18">
    <name type="scientific">Microbacterium enclense</name>
    <dbReference type="NCBI Taxonomy" id="993073"/>
    <lineage>
        <taxon>Bacteria</taxon>
        <taxon>Bacillati</taxon>
        <taxon>Actinomycetota</taxon>
        <taxon>Actinomycetes</taxon>
        <taxon>Micrococcales</taxon>
        <taxon>Microbacteriaceae</taxon>
        <taxon>Microbacterium</taxon>
    </lineage>
</organism>
<dbReference type="GO" id="GO:0005886">
    <property type="term" value="C:plasma membrane"/>
    <property type="evidence" value="ECO:0007669"/>
    <property type="project" value="UniProtKB-SubCell"/>
</dbReference>
<dbReference type="GO" id="GO:0065002">
    <property type="term" value="P:intracellular protein transmembrane transport"/>
    <property type="evidence" value="ECO:0007669"/>
    <property type="project" value="UniProtKB-UniRule"/>
</dbReference>
<feature type="domain" description="SecA family profile" evidence="16">
    <location>
        <begin position="55"/>
        <end position="669"/>
    </location>
</feature>
<keyword evidence="6 12" id="KW-0067">ATP-binding</keyword>
<dbReference type="PROSITE" id="PS51192">
    <property type="entry name" value="HELICASE_ATP_BIND_1"/>
    <property type="match status" value="1"/>
</dbReference>
<dbReference type="GO" id="GO:0017038">
    <property type="term" value="P:protein import"/>
    <property type="evidence" value="ECO:0007669"/>
    <property type="project" value="InterPro"/>
</dbReference>
<dbReference type="FunFam" id="3.90.1440.10:FF:000002">
    <property type="entry name" value="Protein translocase subunit SecA"/>
    <property type="match status" value="1"/>
</dbReference>
<dbReference type="STRING" id="993073.AS029_08285"/>
<evidence type="ECO:0000256" key="10">
    <source>
        <dbReference type="ARBA" id="ARBA00023136"/>
    </source>
</evidence>
<evidence type="ECO:0000256" key="13">
    <source>
        <dbReference type="RuleBase" id="RU003874"/>
    </source>
</evidence>
<dbReference type="Gene3D" id="1.10.3060.10">
    <property type="entry name" value="Helical scaffold and wing domains of SecA"/>
    <property type="match status" value="1"/>
</dbReference>
<dbReference type="PROSITE" id="PS51196">
    <property type="entry name" value="SECA_MOTOR_DEAD"/>
    <property type="match status" value="1"/>
</dbReference>
<accession>A0A1G6KDJ8</accession>
<dbReference type="SUPFAM" id="SSF81767">
    <property type="entry name" value="Pre-protein crosslinking domain of SecA"/>
    <property type="match status" value="1"/>
</dbReference>
<dbReference type="GO" id="GO:0006605">
    <property type="term" value="P:protein targeting"/>
    <property type="evidence" value="ECO:0007669"/>
    <property type="project" value="UniProtKB-UniRule"/>
</dbReference>
<dbReference type="EMBL" id="FMYG01000004">
    <property type="protein sequence ID" value="SDC28386.1"/>
    <property type="molecule type" value="Genomic_DNA"/>
</dbReference>
<feature type="compositionally biased region" description="Low complexity" evidence="14">
    <location>
        <begin position="934"/>
        <end position="961"/>
    </location>
</feature>
<dbReference type="Pfam" id="PF07517">
    <property type="entry name" value="SecA_DEAD"/>
    <property type="match status" value="1"/>
</dbReference>
<feature type="region of interest" description="Disordered" evidence="14">
    <location>
        <begin position="934"/>
        <end position="986"/>
    </location>
</feature>
<dbReference type="CDD" id="cd18803">
    <property type="entry name" value="SF2_C_secA"/>
    <property type="match status" value="1"/>
</dbReference>
<dbReference type="InterPro" id="IPR044722">
    <property type="entry name" value="SecA_SF2_C"/>
</dbReference>
<dbReference type="SMART" id="SM00958">
    <property type="entry name" value="SecA_PP_bind"/>
    <property type="match status" value="1"/>
</dbReference>
<dbReference type="GO" id="GO:0005524">
    <property type="term" value="F:ATP binding"/>
    <property type="evidence" value="ECO:0007669"/>
    <property type="project" value="UniProtKB-UniRule"/>
</dbReference>
<evidence type="ECO:0000256" key="3">
    <source>
        <dbReference type="ARBA" id="ARBA00022475"/>
    </source>
</evidence>
<dbReference type="FunFam" id="1.10.3060.10:FF:000002">
    <property type="entry name" value="Preprotein translocase subunit SecA"/>
    <property type="match status" value="1"/>
</dbReference>
<keyword evidence="3 12" id="KW-1003">Cell membrane</keyword>
<name>A0A1G6KDJ8_9MICO</name>
<dbReference type="SUPFAM" id="SSF52540">
    <property type="entry name" value="P-loop containing nucleoside triphosphate hydrolases"/>
    <property type="match status" value="2"/>
</dbReference>
<dbReference type="Proteomes" id="UP000183203">
    <property type="component" value="Unassembled WGS sequence"/>
</dbReference>
<dbReference type="HAMAP" id="MF_01382">
    <property type="entry name" value="SecA"/>
    <property type="match status" value="1"/>
</dbReference>
<feature type="binding site" evidence="12">
    <location>
        <begin position="157"/>
        <end position="161"/>
    </location>
    <ligand>
        <name>ATP</name>
        <dbReference type="ChEBI" id="CHEBI:30616"/>
    </ligand>
</feature>
<evidence type="ECO:0000256" key="5">
    <source>
        <dbReference type="ARBA" id="ARBA00022741"/>
    </source>
</evidence>
<dbReference type="EC" id="7.4.2.8" evidence="12"/>
<keyword evidence="4 12" id="KW-0963">Cytoplasm</keyword>
<comment type="catalytic activity">
    <reaction evidence="11 12">
        <text>ATP + H2O + cellular proteinSide 1 = ADP + phosphate + cellular proteinSide 2.</text>
        <dbReference type="EC" id="7.4.2.8"/>
    </reaction>
</comment>
<comment type="similarity">
    <text evidence="1 12 13">Belongs to the SecA family.</text>
</comment>
<feature type="binding site" evidence="12">
    <location>
        <position position="547"/>
    </location>
    <ligand>
        <name>ATP</name>
        <dbReference type="ChEBI" id="CHEBI:30616"/>
    </ligand>
</feature>
<reference evidence="17 18" key="1">
    <citation type="submission" date="2016-09" db="EMBL/GenBank/DDBJ databases">
        <authorList>
            <person name="Capua I."/>
            <person name="De Benedictis P."/>
            <person name="Joannis T."/>
            <person name="Lombin L.H."/>
            <person name="Cattoli G."/>
        </authorList>
    </citation>
    <scope>NUCLEOTIDE SEQUENCE [LARGE SCALE GENOMIC DNA]</scope>
    <source>
        <strain evidence="17 18">NIO-1002</strain>
    </source>
</reference>
<keyword evidence="7 12" id="KW-0653">Protein transport</keyword>
<dbReference type="Gene3D" id="3.90.1440.10">
    <property type="entry name" value="SecA, preprotein cross-linking domain"/>
    <property type="match status" value="1"/>
</dbReference>
<gene>
    <name evidence="12" type="primary">secA</name>
    <name evidence="17" type="ORF">SAMN05216418_1920</name>
</gene>
<dbReference type="PROSITE" id="PS01312">
    <property type="entry name" value="SECA"/>
    <property type="match status" value="1"/>
</dbReference>
<evidence type="ECO:0000256" key="1">
    <source>
        <dbReference type="ARBA" id="ARBA00007650"/>
    </source>
</evidence>
<evidence type="ECO:0000256" key="8">
    <source>
        <dbReference type="ARBA" id="ARBA00022967"/>
    </source>
</evidence>
<dbReference type="InterPro" id="IPR027417">
    <property type="entry name" value="P-loop_NTPase"/>
</dbReference>
<dbReference type="SUPFAM" id="SSF81886">
    <property type="entry name" value="Helical scaffold and wing domains of SecA"/>
    <property type="match status" value="1"/>
</dbReference>
<dbReference type="GO" id="GO:0005829">
    <property type="term" value="C:cytosol"/>
    <property type="evidence" value="ECO:0007669"/>
    <property type="project" value="TreeGrafter"/>
</dbReference>
<dbReference type="FunFam" id="3.40.50.300:FF:000113">
    <property type="entry name" value="Preprotein translocase subunit SecA"/>
    <property type="match status" value="1"/>
</dbReference>
<keyword evidence="9 12" id="KW-0811">Translocation</keyword>
<dbReference type="InterPro" id="IPR000185">
    <property type="entry name" value="SecA"/>
</dbReference>
<evidence type="ECO:0000313" key="18">
    <source>
        <dbReference type="Proteomes" id="UP000183203"/>
    </source>
</evidence>
<dbReference type="InterPro" id="IPR014018">
    <property type="entry name" value="SecA_motor_DEAD"/>
</dbReference>
<evidence type="ECO:0000256" key="9">
    <source>
        <dbReference type="ARBA" id="ARBA00023010"/>
    </source>
</evidence>
<dbReference type="SMART" id="SM00957">
    <property type="entry name" value="SecA_DEAD"/>
    <property type="match status" value="1"/>
</dbReference>
<evidence type="ECO:0000256" key="4">
    <source>
        <dbReference type="ARBA" id="ARBA00022490"/>
    </source>
</evidence>
<dbReference type="Gene3D" id="3.40.50.300">
    <property type="entry name" value="P-loop containing nucleotide triphosphate hydrolases"/>
    <property type="match status" value="2"/>
</dbReference>
<comment type="subunit">
    <text evidence="12">Monomer and homodimer. Part of the essential Sec protein translocation apparatus which comprises SecA, SecYEG and auxiliary proteins SecDF. Other proteins may also be involved.</text>
</comment>
<dbReference type="InterPro" id="IPR020937">
    <property type="entry name" value="SecA_CS"/>
</dbReference>
<evidence type="ECO:0000256" key="7">
    <source>
        <dbReference type="ARBA" id="ARBA00022927"/>
    </source>
</evidence>
<dbReference type="NCBIfam" id="TIGR00963">
    <property type="entry name" value="secA"/>
    <property type="match status" value="1"/>
</dbReference>
<proteinExistence type="inferred from homology"/>
<dbReference type="InterPro" id="IPR011115">
    <property type="entry name" value="SecA_DEAD"/>
</dbReference>
<evidence type="ECO:0000256" key="14">
    <source>
        <dbReference type="SAM" id="MobiDB-lite"/>
    </source>
</evidence>
<keyword evidence="5 12" id="KW-0547">Nucleotide-binding</keyword>
<dbReference type="CDD" id="cd17928">
    <property type="entry name" value="DEXDc_SecA"/>
    <property type="match status" value="1"/>
</dbReference>
<protein>
    <recommendedName>
        <fullName evidence="12 13">Protein translocase subunit SecA</fullName>
        <ecNumber evidence="12">7.4.2.8</ecNumber>
    </recommendedName>
</protein>
<dbReference type="FunFam" id="3.40.50.300:FF:000334">
    <property type="entry name" value="Protein translocase subunit SecA"/>
    <property type="match status" value="1"/>
</dbReference>
<keyword evidence="2 12" id="KW-0813">Transport</keyword>
<evidence type="ECO:0000256" key="6">
    <source>
        <dbReference type="ARBA" id="ARBA00022840"/>
    </source>
</evidence>
<evidence type="ECO:0000259" key="16">
    <source>
        <dbReference type="PROSITE" id="PS51196"/>
    </source>
</evidence>
<dbReference type="PANTHER" id="PTHR30612">
    <property type="entry name" value="SECA INNER MEMBRANE COMPONENT OF SEC PROTEIN SECRETION SYSTEM"/>
    <property type="match status" value="1"/>
</dbReference>
<evidence type="ECO:0000256" key="2">
    <source>
        <dbReference type="ARBA" id="ARBA00022448"/>
    </source>
</evidence>
<dbReference type="GO" id="GO:0031522">
    <property type="term" value="C:cell envelope Sec protein transport complex"/>
    <property type="evidence" value="ECO:0007669"/>
    <property type="project" value="UniProtKB-ARBA"/>
</dbReference>
<evidence type="ECO:0000313" key="17">
    <source>
        <dbReference type="EMBL" id="SDC28386.1"/>
    </source>
</evidence>
<dbReference type="Pfam" id="PF07516">
    <property type="entry name" value="SecA_SW"/>
    <property type="match status" value="1"/>
</dbReference>
<feature type="compositionally biased region" description="Basic and acidic residues" evidence="14">
    <location>
        <begin position="977"/>
        <end position="986"/>
    </location>
</feature>
<keyword evidence="8 12" id="KW-1278">Translocase</keyword>
<dbReference type="Pfam" id="PF21090">
    <property type="entry name" value="P-loop_SecA"/>
    <property type="match status" value="1"/>
</dbReference>
<dbReference type="AlphaFoldDB" id="A0A1G6KDJ8"/>
<comment type="subcellular location">
    <subcellularLocation>
        <location evidence="12">Cell membrane</location>
        <topology evidence="12">Peripheral membrane protein</topology>
        <orientation evidence="12">Cytoplasmic side</orientation>
    </subcellularLocation>
    <subcellularLocation>
        <location evidence="12">Cytoplasm</location>
    </subcellularLocation>
    <text evidence="12">Distribution is 50-50.</text>
</comment>
<dbReference type="InterPro" id="IPR011130">
    <property type="entry name" value="SecA_preprotein_X-link_dom"/>
</dbReference>
<dbReference type="PANTHER" id="PTHR30612:SF0">
    <property type="entry name" value="CHLOROPLAST PROTEIN-TRANSPORTING ATPASE"/>
    <property type="match status" value="1"/>
</dbReference>
<comment type="function">
    <text evidence="12">Part of the Sec protein translocase complex. Interacts with the SecYEG preprotein conducting channel. Has a central role in coupling the hydrolysis of ATP to the transfer of proteins into and across the cell membrane, serving as an ATP-driven molecular motor driving the stepwise translocation of polypeptide chains across the membrane.</text>
</comment>
<feature type="domain" description="Helicase ATP-binding" evidence="15">
    <location>
        <begin position="141"/>
        <end position="299"/>
    </location>
</feature>
<evidence type="ECO:0000259" key="15">
    <source>
        <dbReference type="PROSITE" id="PS51192"/>
    </source>
</evidence>
<dbReference type="InterPro" id="IPR036670">
    <property type="entry name" value="SecA_X-link_sf"/>
</dbReference>